<dbReference type="GO" id="GO:0005198">
    <property type="term" value="F:structural molecule activity"/>
    <property type="evidence" value="ECO:0007669"/>
    <property type="project" value="InterPro"/>
</dbReference>
<accession>A0A1I4QCD4</accession>
<dbReference type="Pfam" id="PF06152">
    <property type="entry name" value="Phage_min_cap2"/>
    <property type="match status" value="1"/>
</dbReference>
<name>A0A1I4QCD4_9FIRM</name>
<protein>
    <submittedName>
        <fullName evidence="1">Phage minor capsid protein 2</fullName>
    </submittedName>
</protein>
<dbReference type="AlphaFoldDB" id="A0A1I4QCD4"/>
<dbReference type="OrthoDB" id="9765386at2"/>
<dbReference type="RefSeq" id="WP_090944604.1">
    <property type="nucleotide sequence ID" value="NZ_FOTS01000094.1"/>
</dbReference>
<dbReference type="EMBL" id="FOTS01000094">
    <property type="protein sequence ID" value="SFM37761.1"/>
    <property type="molecule type" value="Genomic_DNA"/>
</dbReference>
<dbReference type="Proteomes" id="UP000199520">
    <property type="component" value="Unassembled WGS sequence"/>
</dbReference>
<reference evidence="2" key="1">
    <citation type="submission" date="2016-10" db="EMBL/GenBank/DDBJ databases">
        <authorList>
            <person name="Varghese N."/>
            <person name="Submissions S."/>
        </authorList>
    </citation>
    <scope>NUCLEOTIDE SEQUENCE [LARGE SCALE GENOMIC DNA]</scope>
    <source>
        <strain evidence="2">DSM 13327</strain>
    </source>
</reference>
<organism evidence="1 2">
    <name type="scientific">Pelosinus propionicus DSM 13327</name>
    <dbReference type="NCBI Taxonomy" id="1123291"/>
    <lineage>
        <taxon>Bacteria</taxon>
        <taxon>Bacillati</taxon>
        <taxon>Bacillota</taxon>
        <taxon>Negativicutes</taxon>
        <taxon>Selenomonadales</taxon>
        <taxon>Sporomusaceae</taxon>
        <taxon>Pelosinus</taxon>
    </lineage>
</organism>
<keyword evidence="2" id="KW-1185">Reference proteome</keyword>
<dbReference type="STRING" id="1123291.SAMN04490355_109413"/>
<evidence type="ECO:0000313" key="1">
    <source>
        <dbReference type="EMBL" id="SFM37761.1"/>
    </source>
</evidence>
<sequence length="365" mass="41559">MEAPLNEFEKLMIAIYLQAETNIIAIIARKEKQDYVTYAEKAALSRIHKILKEITLEAVALAPKLTETAFLHGAGLSVGRKKAAHIISEGSNRKIVELLTKNLTGELTDAARHVGRTINDAWRSATLEAAAAKEAGGYGAGMTYKLFQEKVLNEGLMAFQTSNGADWSLRTYANMAVRAVTREATNSGTLFADPDHDLYQISSHASSCPICAPLEGRIYSRSGLSAEFPSLTKAFFSRKDKNGPDNLDNSYLNIHPNCRHVLIKWVEEAHTAEEIEEAKTFSNRDWKDDPRSRASIEAYRKSQRVRRQLHDDYEQYQRYQLRLDLVRDDFPKTFQTFQRVKQNNPERYAKWRKIYREIGQEIKRG</sequence>
<dbReference type="InterPro" id="IPR009319">
    <property type="entry name" value="Phage_A118_VSP1"/>
</dbReference>
<gene>
    <name evidence="1" type="ORF">SAMN04490355_109413</name>
</gene>
<proteinExistence type="predicted"/>
<evidence type="ECO:0000313" key="2">
    <source>
        <dbReference type="Proteomes" id="UP000199520"/>
    </source>
</evidence>